<sequence>MILSSWIPKRGVLTVQVEEGGGLTSVPIFQYRATARQACCVEELKGEDTQVAVPQEVDVTVDYWVQTLTQGPLLQRNRIC</sequence>
<evidence type="ECO:0000313" key="1">
    <source>
        <dbReference type="EMBL" id="KAG9350695.1"/>
    </source>
</evidence>
<name>A0A8T2PDS6_9TELE</name>
<dbReference type="Proteomes" id="UP000824540">
    <property type="component" value="Unassembled WGS sequence"/>
</dbReference>
<dbReference type="EMBL" id="JAFBMS010000007">
    <property type="protein sequence ID" value="KAG9350695.1"/>
    <property type="molecule type" value="Genomic_DNA"/>
</dbReference>
<organism evidence="1 2">
    <name type="scientific">Albula glossodonta</name>
    <name type="common">roundjaw bonefish</name>
    <dbReference type="NCBI Taxonomy" id="121402"/>
    <lineage>
        <taxon>Eukaryota</taxon>
        <taxon>Metazoa</taxon>
        <taxon>Chordata</taxon>
        <taxon>Craniata</taxon>
        <taxon>Vertebrata</taxon>
        <taxon>Euteleostomi</taxon>
        <taxon>Actinopterygii</taxon>
        <taxon>Neopterygii</taxon>
        <taxon>Teleostei</taxon>
        <taxon>Albuliformes</taxon>
        <taxon>Albulidae</taxon>
        <taxon>Albula</taxon>
    </lineage>
</organism>
<evidence type="ECO:0000313" key="2">
    <source>
        <dbReference type="Proteomes" id="UP000824540"/>
    </source>
</evidence>
<accession>A0A8T2PDS6</accession>
<comment type="caution">
    <text evidence="1">The sequence shown here is derived from an EMBL/GenBank/DDBJ whole genome shotgun (WGS) entry which is preliminary data.</text>
</comment>
<gene>
    <name evidence="1" type="ORF">JZ751_024584</name>
</gene>
<keyword evidence="2" id="KW-1185">Reference proteome</keyword>
<dbReference type="AlphaFoldDB" id="A0A8T2PDS6"/>
<protein>
    <submittedName>
        <fullName evidence="1">Uncharacterized protein</fullName>
    </submittedName>
</protein>
<reference evidence="1" key="1">
    <citation type="thesis" date="2021" institute="BYU ScholarsArchive" country="Provo, UT, USA">
        <title>Applications of and Algorithms for Genome Assembly and Genomic Analyses with an Emphasis on Marine Teleosts.</title>
        <authorList>
            <person name="Pickett B.D."/>
        </authorList>
    </citation>
    <scope>NUCLEOTIDE SEQUENCE</scope>
    <source>
        <strain evidence="1">HI-2016</strain>
    </source>
</reference>
<proteinExistence type="predicted"/>